<feature type="domain" description="Protein kinase" evidence="10">
    <location>
        <begin position="1217"/>
        <end position="1664"/>
    </location>
</feature>
<evidence type="ECO:0000256" key="2">
    <source>
        <dbReference type="ARBA" id="ARBA00022527"/>
    </source>
</evidence>
<evidence type="ECO:0000256" key="1">
    <source>
        <dbReference type="ARBA" id="ARBA00012513"/>
    </source>
</evidence>
<feature type="compositionally biased region" description="Polar residues" evidence="9">
    <location>
        <begin position="287"/>
        <end position="302"/>
    </location>
</feature>
<dbReference type="SUPFAM" id="SSF56112">
    <property type="entry name" value="Protein kinase-like (PK-like)"/>
    <property type="match status" value="2"/>
</dbReference>
<keyword evidence="5" id="KW-0418">Kinase</keyword>
<feature type="region of interest" description="Disordered" evidence="9">
    <location>
        <begin position="1065"/>
        <end position="1088"/>
    </location>
</feature>
<dbReference type="Gene3D" id="1.10.510.10">
    <property type="entry name" value="Transferase(Phosphotransferase) domain 1"/>
    <property type="match status" value="2"/>
</dbReference>
<dbReference type="InterPro" id="IPR011009">
    <property type="entry name" value="Kinase-like_dom_sf"/>
</dbReference>
<accession>A0A836L3R3</accession>
<comment type="caution">
    <text evidence="11">The sequence shown here is derived from an EMBL/GenBank/DDBJ whole genome shotgun (WGS) entry which is preliminary data.</text>
</comment>
<sequence>MAQPFAENNLGSSATSLSHAGVIGSSAPIRASASVTVLEGATTAKPSPQQVPHLSSSSDSGGAMVMVSSSLRYTDANSCEEVFPMHTLQEATTDVAVRVPIDHTRRVCVSDVDSRSTKALVPQPAASPEVMGVAPLLTSKLSKESLHSSEPADAISSLSYDTSRRVSPRGFITGPCSSRRTSSDSSIVTMTSLSSPTLCTSSLNSSASHSRTSSLMYNSSPFYNDGRCRSLETEAAVAKSRAAISSSISCLHAFSKMPPRARPASSARSRAEHFTELTKPPEEPLQGESSQHSLPSDNRNGDVSCTFEAAAPGQEKLEFLPPPALASEERDPLPSPDTLVTVPRTAPPITTVPVTNQGLNASGGAVPNVPVIRLSGVRSLPVSDVERSLVSIPALGYGPRSTPNACSITSARSGRSSRSARHSNRYTTTLRNSIPNLKELFPSLPDELYVTRDRLCISQEGKRQLGCGAYGTVQRAELYPPAADFPRFFTPTTDSLTSPTISSAPCFSPANGCVSTHSFSFDTAALGSSGNVAGVSHGGHSGTEQAGRVESIALVPDTSGYTRFVSASMLPLHQQPYNEQTASFYNGVDDMMGWRRAVERANDSLWWPESTPNDDATPDMATGQATALSVPSRSQVAPLCASVITGAFAAQYKTPPFSFSERSSNRKATAAISLGSKYETESDLPLPVTSRLRSRPRSNSHLSFSSTTSPIFPVHVWECDYADATAVGDADNNTVHRGRCEKGTSCTMPVIPFFHTVPGEEEAVGGEAGTEHTMVASTGTHAFESLHTPVEGGCIYCRHGMLARHCVAGELDSRSDGSGAARASPSYTSRITTGDFIDTASNPLVEGRAASCCETAVPLLTTTVDLHCIGSRSTTLGSTEFAEDFRAMDHTAPSEEVTVAGSHPSDRGLVESDRGSSNTLPDAYMEQDYHTDTQPAVVAPIKAIHIRPSAPLDTTGLGSTESAVPGERDKRRRDELAGRAAAALWSQDLEAGPGSLQVGLGVGRDSSQGSISCLKPQLLCDEAGCERSMLLAQKVMWEVQEEHHHAMSQSPEETEESLRDGLLVKRTGHDSPSAGQKAHDNTRYGGDAATKTAPRVQLEATGETGSVTQHLTPLSTRTLTSTPASPSDPATTARVTNAASFPPRTHAPGGVGPSAIPGGSVASSRALDSGTGSSAILTRDADAASPRSATSTMKPANLGVTLVSGDTTNPLRLSSDFPRTPIVRRGVSSLLAAGMPTDGAARFRSVAIKVVEKADLICNSLKLNAFHNELRMASRLHHPCLVKTFGVAEDADNFYLVMDLAEKGNLAQYQQKFGVAHTREMAPRFMADIVCALEYLGDGSQHSYLMAPHPNSAGDSVLHSHSSSASGTTGIGDDGRVAAALQPQNLPDSASTHSLHQAHEGAVAATVSKQLPMQASMALSLSSQLAGECADDFGAGVCSSISAMELIRQESKRGPSLWPSRISSTAVGYEPQACAHAAAIQQQQQGWDARDPRQQDSVIVHRDLKPENLLLTCNLHVKLADFGDACFYGDDEANGFGGTPSYISPEVLTRCKASPYSDLWALGCVLYELLVGERLFSGSLADVGDALRRFKPEALEFPELLSPTPTNLSTSTENRAQAGGIGAGAGISEAAKDLVRQLLQPVPEERIGSVERGGFNVLKAHPFFAEIRWDRLLQTTSIATTNAHHMAALAEYLGPAEVVVHCSPVKVWPTLEGSSSEGYLSNNNSSTKFCGSQEILLMVLTDAPRLFLVDPDFSSIHLEIPWHAGLRVCVLCAEHLTITVPISDTLNSLSTPPPETLSVTTTAGTSPIGPRNNLGAVKGRMITYTFSDLERRAALWGAKIDHLPSVGPIKPEVCGVAGASTPCLYSAPVAPMTGGSSHLLWFNDFHHNQQQHCRGTPILSPRAGICLLHRLRTTRAMRSGSSGNVLTLRNQHTLCTPRDMQDAAASGNCAELSTYAYGSALSEFITPPAPPSHLRTSSS</sequence>
<keyword evidence="4" id="KW-0547">Nucleotide-binding</keyword>
<dbReference type="InterPro" id="IPR000719">
    <property type="entry name" value="Prot_kinase_dom"/>
</dbReference>
<dbReference type="KEGG" id="phet:94289955"/>
<comment type="catalytic activity">
    <reaction evidence="8">
        <text>L-seryl-[protein] + ATP = O-phospho-L-seryl-[protein] + ADP + H(+)</text>
        <dbReference type="Rhea" id="RHEA:17989"/>
        <dbReference type="Rhea" id="RHEA-COMP:9863"/>
        <dbReference type="Rhea" id="RHEA-COMP:11604"/>
        <dbReference type="ChEBI" id="CHEBI:15378"/>
        <dbReference type="ChEBI" id="CHEBI:29999"/>
        <dbReference type="ChEBI" id="CHEBI:30616"/>
        <dbReference type="ChEBI" id="CHEBI:83421"/>
        <dbReference type="ChEBI" id="CHEBI:456216"/>
        <dbReference type="EC" id="2.7.11.1"/>
    </reaction>
</comment>
<feature type="region of interest" description="Disordered" evidence="9">
    <location>
        <begin position="42"/>
        <end position="61"/>
    </location>
</feature>
<reference evidence="11 12" key="1">
    <citation type="submission" date="2021-02" db="EMBL/GenBank/DDBJ databases">
        <title>Porcisia hertigi Genome sequencing and assembly.</title>
        <authorList>
            <person name="Almutairi H."/>
            <person name="Gatherer D."/>
        </authorList>
    </citation>
    <scope>NUCLEOTIDE SEQUENCE [LARGE SCALE GENOMIC DNA]</scope>
    <source>
        <strain evidence="11 12">C119</strain>
    </source>
</reference>
<feature type="region of interest" description="Disordered" evidence="9">
    <location>
        <begin position="892"/>
        <end position="922"/>
    </location>
</feature>
<evidence type="ECO:0000256" key="7">
    <source>
        <dbReference type="ARBA" id="ARBA00047899"/>
    </source>
</evidence>
<protein>
    <recommendedName>
        <fullName evidence="1">non-specific serine/threonine protein kinase</fullName>
        <ecNumber evidence="1">2.7.11.1</ecNumber>
    </recommendedName>
</protein>
<feature type="region of interest" description="Disordered" evidence="9">
    <location>
        <begin position="1100"/>
        <end position="1192"/>
    </location>
</feature>
<dbReference type="GO" id="GO:0035556">
    <property type="term" value="P:intracellular signal transduction"/>
    <property type="evidence" value="ECO:0007669"/>
    <property type="project" value="TreeGrafter"/>
</dbReference>
<dbReference type="Pfam" id="PF00069">
    <property type="entry name" value="Pkinase"/>
    <property type="match status" value="2"/>
</dbReference>
<feature type="region of interest" description="Disordered" evidence="9">
    <location>
        <begin position="325"/>
        <end position="346"/>
    </location>
</feature>
<dbReference type="PROSITE" id="PS50011">
    <property type="entry name" value="PROTEIN_KINASE_DOM"/>
    <property type="match status" value="1"/>
</dbReference>
<dbReference type="OrthoDB" id="347657at2759"/>
<feature type="compositionally biased region" description="Basic and acidic residues" evidence="9">
    <location>
        <begin position="904"/>
        <end position="914"/>
    </location>
</feature>
<evidence type="ECO:0000256" key="5">
    <source>
        <dbReference type="ARBA" id="ARBA00022777"/>
    </source>
</evidence>
<keyword evidence="3" id="KW-0808">Transferase</keyword>
<keyword evidence="12" id="KW-1185">Reference proteome</keyword>
<dbReference type="PROSITE" id="PS00108">
    <property type="entry name" value="PROTEIN_KINASE_ST"/>
    <property type="match status" value="1"/>
</dbReference>
<dbReference type="GO" id="GO:0004674">
    <property type="term" value="F:protein serine/threonine kinase activity"/>
    <property type="evidence" value="ECO:0007669"/>
    <property type="project" value="UniProtKB-KW"/>
</dbReference>
<evidence type="ECO:0000256" key="8">
    <source>
        <dbReference type="ARBA" id="ARBA00048679"/>
    </source>
</evidence>
<dbReference type="GeneID" id="94289955"/>
<dbReference type="Proteomes" id="UP000674318">
    <property type="component" value="Unassembled WGS sequence"/>
</dbReference>
<gene>
    <name evidence="11" type="ORF">JKF63_03881</name>
</gene>
<dbReference type="RefSeq" id="XP_067755084.1">
    <property type="nucleotide sequence ID" value="XM_067899878.1"/>
</dbReference>
<keyword evidence="2" id="KW-0723">Serine/threonine-protein kinase</keyword>
<proteinExistence type="predicted"/>
<feature type="region of interest" description="Disordered" evidence="9">
    <location>
        <begin position="196"/>
        <end position="215"/>
    </location>
</feature>
<feature type="region of interest" description="Disordered" evidence="9">
    <location>
        <begin position="257"/>
        <end position="302"/>
    </location>
</feature>
<evidence type="ECO:0000256" key="6">
    <source>
        <dbReference type="ARBA" id="ARBA00022840"/>
    </source>
</evidence>
<feature type="compositionally biased region" description="Low complexity" evidence="9">
    <location>
        <begin position="196"/>
        <end position="206"/>
    </location>
</feature>
<dbReference type="SUPFAM" id="SSF50729">
    <property type="entry name" value="PH domain-like"/>
    <property type="match status" value="1"/>
</dbReference>
<evidence type="ECO:0000313" key="12">
    <source>
        <dbReference type="Proteomes" id="UP000674318"/>
    </source>
</evidence>
<evidence type="ECO:0000256" key="3">
    <source>
        <dbReference type="ARBA" id="ARBA00022679"/>
    </source>
</evidence>
<evidence type="ECO:0000256" key="9">
    <source>
        <dbReference type="SAM" id="MobiDB-lite"/>
    </source>
</evidence>
<feature type="compositionally biased region" description="Basic and acidic residues" evidence="9">
    <location>
        <begin position="269"/>
        <end position="282"/>
    </location>
</feature>
<evidence type="ECO:0000256" key="4">
    <source>
        <dbReference type="ARBA" id="ARBA00022741"/>
    </source>
</evidence>
<dbReference type="EMBL" id="JAFJZO010000031">
    <property type="protein sequence ID" value="KAG5497616.1"/>
    <property type="molecule type" value="Genomic_DNA"/>
</dbReference>
<feature type="compositionally biased region" description="Low complexity" evidence="9">
    <location>
        <begin position="1111"/>
        <end position="1127"/>
    </location>
</feature>
<feature type="region of interest" description="Disordered" evidence="9">
    <location>
        <begin position="170"/>
        <end position="189"/>
    </location>
</feature>
<feature type="region of interest" description="Disordered" evidence="9">
    <location>
        <begin position="1355"/>
        <end position="1375"/>
    </location>
</feature>
<dbReference type="GO" id="GO:0005524">
    <property type="term" value="F:ATP binding"/>
    <property type="evidence" value="ECO:0007669"/>
    <property type="project" value="UniProtKB-KW"/>
</dbReference>
<organism evidence="11 12">
    <name type="scientific">Porcisia hertigi</name>
    <dbReference type="NCBI Taxonomy" id="2761500"/>
    <lineage>
        <taxon>Eukaryota</taxon>
        <taxon>Discoba</taxon>
        <taxon>Euglenozoa</taxon>
        <taxon>Kinetoplastea</taxon>
        <taxon>Metakinetoplastina</taxon>
        <taxon>Trypanosomatida</taxon>
        <taxon>Trypanosomatidae</taxon>
        <taxon>Leishmaniinae</taxon>
        <taxon>Porcisia</taxon>
    </lineage>
</organism>
<dbReference type="PANTHER" id="PTHR24356:SF163">
    <property type="entry name" value="3-PHOSPHOINOSITIDE-DEPENDENT PROTEIN KINASE 1-RELATED"/>
    <property type="match status" value="1"/>
</dbReference>
<dbReference type="PANTHER" id="PTHR24356">
    <property type="entry name" value="SERINE/THREONINE-PROTEIN KINASE"/>
    <property type="match status" value="1"/>
</dbReference>
<feature type="compositionally biased region" description="Basic and acidic residues" evidence="9">
    <location>
        <begin position="966"/>
        <end position="975"/>
    </location>
</feature>
<feature type="compositionally biased region" description="Polar residues" evidence="9">
    <location>
        <begin position="44"/>
        <end position="60"/>
    </location>
</feature>
<evidence type="ECO:0000313" key="11">
    <source>
        <dbReference type="EMBL" id="KAG5497616.1"/>
    </source>
</evidence>
<dbReference type="InterPro" id="IPR008271">
    <property type="entry name" value="Ser/Thr_kinase_AS"/>
</dbReference>
<comment type="catalytic activity">
    <reaction evidence="7">
        <text>L-threonyl-[protein] + ATP = O-phospho-L-threonyl-[protein] + ADP + H(+)</text>
        <dbReference type="Rhea" id="RHEA:46608"/>
        <dbReference type="Rhea" id="RHEA-COMP:11060"/>
        <dbReference type="Rhea" id="RHEA-COMP:11605"/>
        <dbReference type="ChEBI" id="CHEBI:15378"/>
        <dbReference type="ChEBI" id="CHEBI:30013"/>
        <dbReference type="ChEBI" id="CHEBI:30616"/>
        <dbReference type="ChEBI" id="CHEBI:61977"/>
        <dbReference type="ChEBI" id="CHEBI:456216"/>
        <dbReference type="EC" id="2.7.11.1"/>
    </reaction>
</comment>
<dbReference type="InterPro" id="IPR050236">
    <property type="entry name" value="Ser_Thr_kinase_AGC"/>
</dbReference>
<dbReference type="EC" id="2.7.11.1" evidence="1"/>
<feature type="compositionally biased region" description="Low complexity" evidence="9">
    <location>
        <begin position="177"/>
        <end position="189"/>
    </location>
</feature>
<dbReference type="SMART" id="SM00220">
    <property type="entry name" value="S_TKc"/>
    <property type="match status" value="1"/>
</dbReference>
<feature type="compositionally biased region" description="Polar residues" evidence="9">
    <location>
        <begin position="1128"/>
        <end position="1139"/>
    </location>
</feature>
<feature type="region of interest" description="Disordered" evidence="9">
    <location>
        <begin position="949"/>
        <end position="975"/>
    </location>
</feature>
<keyword evidence="6" id="KW-0067">ATP-binding</keyword>
<feature type="compositionally biased region" description="Low complexity" evidence="9">
    <location>
        <begin position="1355"/>
        <end position="1368"/>
    </location>
</feature>
<name>A0A836L3R3_9TRYP</name>
<evidence type="ECO:0000259" key="10">
    <source>
        <dbReference type="PROSITE" id="PS50011"/>
    </source>
</evidence>